<name>A0A4Q2RIZ3_9HYPH</name>
<dbReference type="PANTHER" id="PTHR10443:SF12">
    <property type="entry name" value="DIPEPTIDASE"/>
    <property type="match status" value="1"/>
</dbReference>
<organism evidence="1 2">
    <name type="scientific">Lichenibacterium ramalinae</name>
    <dbReference type="NCBI Taxonomy" id="2316527"/>
    <lineage>
        <taxon>Bacteria</taxon>
        <taxon>Pseudomonadati</taxon>
        <taxon>Pseudomonadota</taxon>
        <taxon>Alphaproteobacteria</taxon>
        <taxon>Hyphomicrobiales</taxon>
        <taxon>Lichenihabitantaceae</taxon>
        <taxon>Lichenibacterium</taxon>
    </lineage>
</organism>
<reference evidence="1 2" key="2">
    <citation type="submission" date="2019-02" db="EMBL/GenBank/DDBJ databases">
        <title>'Lichenibacterium ramalinii' gen. nov. sp. nov., 'Lichenibacterium minor' gen. nov. sp. nov.</title>
        <authorList>
            <person name="Pankratov T."/>
        </authorList>
    </citation>
    <scope>NUCLEOTIDE SEQUENCE [LARGE SCALE GENOMIC DNA]</scope>
    <source>
        <strain evidence="1 2">RmlP001</strain>
    </source>
</reference>
<dbReference type="InterPro" id="IPR008257">
    <property type="entry name" value="Pept_M19"/>
</dbReference>
<dbReference type="RefSeq" id="WP_129217850.1">
    <property type="nucleotide sequence ID" value="NZ_QYBC01000002.1"/>
</dbReference>
<dbReference type="GO" id="GO:0070573">
    <property type="term" value="F:metallodipeptidase activity"/>
    <property type="evidence" value="ECO:0007669"/>
    <property type="project" value="InterPro"/>
</dbReference>
<sequence length="351" mass="37521">MPDPAPIPVFDGHNDMLLRFALHRERSPEQLFAGDPKGHIDLPRARAGGFAGGLFAVFPPPLREDGPPAPKSYTDRPMPAELALEPARTSTVGMLSILLRLERAYPDDLAVCRDVGEIRAAMASGRIAAVMHVEGAEAIDPDLAMLDVLHAAGLRSLGLVWSRPNAFAHGVPFRFPSDGDIGPGLTEAGRALVRACNARRIMVDLSHLNERGFWDVAELTDAPLVASHSNVHALCASSRNLTARQLDAIRASRGLVGLNFACSFLRPDGAMRSDTDLDVLRRHLDALLEHLGEDGVALGSDFDGAAVPAAIGSAAGLPALFDHLRGAGYGDELLRKIGAENWLGVLERTWG</sequence>
<dbReference type="GO" id="GO:0006508">
    <property type="term" value="P:proteolysis"/>
    <property type="evidence" value="ECO:0007669"/>
    <property type="project" value="InterPro"/>
</dbReference>
<dbReference type="EMBL" id="QYBC01000002">
    <property type="protein sequence ID" value="RYB07250.1"/>
    <property type="molecule type" value="Genomic_DNA"/>
</dbReference>
<protein>
    <submittedName>
        <fullName evidence="1">Membrane dipeptidase</fullName>
    </submittedName>
</protein>
<proteinExistence type="predicted"/>
<dbReference type="SUPFAM" id="SSF51556">
    <property type="entry name" value="Metallo-dependent hydrolases"/>
    <property type="match status" value="1"/>
</dbReference>
<accession>A0A4Q2RIZ3</accession>
<dbReference type="CDD" id="cd01301">
    <property type="entry name" value="rDP_like"/>
    <property type="match status" value="1"/>
</dbReference>
<dbReference type="PANTHER" id="PTHR10443">
    <property type="entry name" value="MICROSOMAL DIPEPTIDASE"/>
    <property type="match status" value="1"/>
</dbReference>
<evidence type="ECO:0000313" key="2">
    <source>
        <dbReference type="Proteomes" id="UP000289411"/>
    </source>
</evidence>
<keyword evidence="2" id="KW-1185">Reference proteome</keyword>
<dbReference type="OrthoDB" id="9804920at2"/>
<gene>
    <name evidence="1" type="ORF">D3272_04100</name>
</gene>
<reference evidence="1 2" key="1">
    <citation type="submission" date="2018-09" db="EMBL/GenBank/DDBJ databases">
        <authorList>
            <person name="Grouzdev D.S."/>
            <person name="Krutkina M.S."/>
        </authorList>
    </citation>
    <scope>NUCLEOTIDE SEQUENCE [LARGE SCALE GENOMIC DNA]</scope>
    <source>
        <strain evidence="1 2">RmlP001</strain>
    </source>
</reference>
<comment type="caution">
    <text evidence="1">The sequence shown here is derived from an EMBL/GenBank/DDBJ whole genome shotgun (WGS) entry which is preliminary data.</text>
</comment>
<dbReference type="Gene3D" id="3.20.20.140">
    <property type="entry name" value="Metal-dependent hydrolases"/>
    <property type="match status" value="1"/>
</dbReference>
<dbReference type="Proteomes" id="UP000289411">
    <property type="component" value="Unassembled WGS sequence"/>
</dbReference>
<dbReference type="Pfam" id="PF01244">
    <property type="entry name" value="Peptidase_M19"/>
    <property type="match status" value="1"/>
</dbReference>
<evidence type="ECO:0000313" key="1">
    <source>
        <dbReference type="EMBL" id="RYB07250.1"/>
    </source>
</evidence>
<dbReference type="AlphaFoldDB" id="A0A4Q2RIZ3"/>
<dbReference type="InterPro" id="IPR032466">
    <property type="entry name" value="Metal_Hydrolase"/>
</dbReference>
<dbReference type="PROSITE" id="PS51365">
    <property type="entry name" value="RENAL_DIPEPTIDASE_2"/>
    <property type="match status" value="1"/>
</dbReference>